<dbReference type="InterPro" id="IPR001387">
    <property type="entry name" value="Cro/C1-type_HTH"/>
</dbReference>
<dbReference type="Pfam" id="PF01381">
    <property type="entry name" value="HTH_3"/>
    <property type="match status" value="1"/>
</dbReference>
<dbReference type="PANTHER" id="PTHR46558:SF11">
    <property type="entry name" value="HTH-TYPE TRANSCRIPTIONAL REGULATOR XRE"/>
    <property type="match status" value="1"/>
</dbReference>
<dbReference type="OrthoDB" id="16639at10239"/>
<protein>
    <submittedName>
        <fullName evidence="3">Helix-turn-helix domain XRE family transcriptional regulator</fullName>
    </submittedName>
</protein>
<dbReference type="KEGG" id="vg:26613509"/>
<dbReference type="Gene3D" id="1.10.260.40">
    <property type="entry name" value="lambda repressor-like DNA-binding domains"/>
    <property type="match status" value="1"/>
</dbReference>
<sequence length="112" mass="12650">MNVGDRIKDLRIKKKLTQSDMAKKIGTGRANYAHMENNRVEIKHEFLQAIAKELDVSTDYLLGNSNSTVSDAHDLKKFLDQNMILFDGIPLTEEEISRIKGYLDALISRGGK</sequence>
<accession>A0A0K2CY67</accession>
<feature type="domain" description="HTH cro/C1-type" evidence="2">
    <location>
        <begin position="7"/>
        <end position="61"/>
    </location>
</feature>
<name>A0A0K2CY67_9CAUD</name>
<gene>
    <name evidence="3" type="ORF">HARRISON_45</name>
</gene>
<dbReference type="RefSeq" id="YP_009193858.1">
    <property type="nucleotide sequence ID" value="NC_028746.1"/>
</dbReference>
<dbReference type="PROSITE" id="PS50943">
    <property type="entry name" value="HTH_CROC1"/>
    <property type="match status" value="1"/>
</dbReference>
<dbReference type="Proteomes" id="UP000204186">
    <property type="component" value="Segment"/>
</dbReference>
<dbReference type="SUPFAM" id="SSF47413">
    <property type="entry name" value="lambda repressor-like DNA-binding domains"/>
    <property type="match status" value="1"/>
</dbReference>
<dbReference type="GeneID" id="26613509"/>
<evidence type="ECO:0000313" key="3">
    <source>
        <dbReference type="EMBL" id="ALA12445.1"/>
    </source>
</evidence>
<dbReference type="GO" id="GO:0003677">
    <property type="term" value="F:DNA binding"/>
    <property type="evidence" value="ECO:0007669"/>
    <property type="project" value="UniProtKB-KW"/>
</dbReference>
<reference evidence="3 4" key="1">
    <citation type="journal article" date="2015" name="Genome Announc.">
        <title>Complete Genome Sequences of Nine Phages Capable of Infecting Paenibacillus larvae, the Causative Agent of American Foulbrood Disease in Honeybees.</title>
        <authorList>
            <person name="Tsourkas P.K."/>
            <person name="Yost D.G."/>
            <person name="Krohn A."/>
            <person name="LeBlanc L."/>
            <person name="Zhang A."/>
            <person name="Stamereilers C."/>
            <person name="Amy P.S."/>
        </authorList>
    </citation>
    <scope>NUCLEOTIDE SEQUENCE [LARGE SCALE GENOMIC DNA]</scope>
</reference>
<evidence type="ECO:0000259" key="2">
    <source>
        <dbReference type="PROSITE" id="PS50943"/>
    </source>
</evidence>
<proteinExistence type="predicted"/>
<keyword evidence="4" id="KW-1185">Reference proteome</keyword>
<dbReference type="SMART" id="SM00530">
    <property type="entry name" value="HTH_XRE"/>
    <property type="match status" value="1"/>
</dbReference>
<evidence type="ECO:0000313" key="4">
    <source>
        <dbReference type="Proteomes" id="UP000204186"/>
    </source>
</evidence>
<keyword evidence="1" id="KW-0238">DNA-binding</keyword>
<dbReference type="InterPro" id="IPR010982">
    <property type="entry name" value="Lambda_DNA-bd_dom_sf"/>
</dbReference>
<dbReference type="CDD" id="cd00093">
    <property type="entry name" value="HTH_XRE"/>
    <property type="match status" value="1"/>
</dbReference>
<evidence type="ECO:0000256" key="1">
    <source>
        <dbReference type="ARBA" id="ARBA00023125"/>
    </source>
</evidence>
<dbReference type="PANTHER" id="PTHR46558">
    <property type="entry name" value="TRACRIPTIONAL REGULATORY PROTEIN-RELATED-RELATED"/>
    <property type="match status" value="1"/>
</dbReference>
<organism evidence="3 4">
    <name type="scientific">Paenibacillus phage Harrison</name>
    <dbReference type="NCBI Taxonomy" id="1636257"/>
    <lineage>
        <taxon>Viruses</taxon>
        <taxon>Duplodnaviria</taxon>
        <taxon>Heunggongvirae</taxon>
        <taxon>Uroviricota</taxon>
        <taxon>Caudoviricetes</taxon>
        <taxon>Gochnauervirinae</taxon>
        <taxon>Harrisonvirus</taxon>
        <taxon>Harrisonvirus harrison</taxon>
    </lineage>
</organism>
<dbReference type="EMBL" id="KT361651">
    <property type="protein sequence ID" value="ALA12445.1"/>
    <property type="molecule type" value="Genomic_DNA"/>
</dbReference>